<feature type="compositionally biased region" description="Polar residues" evidence="1">
    <location>
        <begin position="35"/>
        <end position="52"/>
    </location>
</feature>
<feature type="transmembrane region" description="Helical" evidence="2">
    <location>
        <begin position="104"/>
        <end position="129"/>
    </location>
</feature>
<keyword evidence="2" id="KW-0472">Membrane</keyword>
<keyword evidence="4" id="KW-1185">Reference proteome</keyword>
<accession>A0A9Q0AGK4</accession>
<feature type="region of interest" description="Disordered" evidence="1">
    <location>
        <begin position="137"/>
        <end position="177"/>
    </location>
</feature>
<keyword evidence="2" id="KW-1133">Transmembrane helix</keyword>
<dbReference type="OrthoDB" id="5358884at2759"/>
<evidence type="ECO:0000313" key="4">
    <source>
        <dbReference type="Proteomes" id="UP000829685"/>
    </source>
</evidence>
<comment type="caution">
    <text evidence="3">The sequence shown here is derived from an EMBL/GenBank/DDBJ whole genome shotgun (WGS) entry which is preliminary data.</text>
</comment>
<organism evidence="3 4">
    <name type="scientific">Neoarthrinium moseri</name>
    <dbReference type="NCBI Taxonomy" id="1658444"/>
    <lineage>
        <taxon>Eukaryota</taxon>
        <taxon>Fungi</taxon>
        <taxon>Dikarya</taxon>
        <taxon>Ascomycota</taxon>
        <taxon>Pezizomycotina</taxon>
        <taxon>Sordariomycetes</taxon>
        <taxon>Xylariomycetidae</taxon>
        <taxon>Amphisphaeriales</taxon>
        <taxon>Apiosporaceae</taxon>
        <taxon>Neoarthrinium</taxon>
    </lineage>
</organism>
<evidence type="ECO:0008006" key="5">
    <source>
        <dbReference type="Google" id="ProtNLM"/>
    </source>
</evidence>
<evidence type="ECO:0000256" key="1">
    <source>
        <dbReference type="SAM" id="MobiDB-lite"/>
    </source>
</evidence>
<gene>
    <name evidence="3" type="ORF">JX265_012673</name>
</gene>
<dbReference type="AlphaFoldDB" id="A0A9Q0AGK4"/>
<evidence type="ECO:0000313" key="3">
    <source>
        <dbReference type="EMBL" id="KAI1853842.1"/>
    </source>
</evidence>
<name>A0A9Q0AGK4_9PEZI</name>
<dbReference type="Proteomes" id="UP000829685">
    <property type="component" value="Unassembled WGS sequence"/>
</dbReference>
<keyword evidence="2" id="KW-0812">Transmembrane</keyword>
<proteinExistence type="predicted"/>
<evidence type="ECO:0000256" key="2">
    <source>
        <dbReference type="SAM" id="Phobius"/>
    </source>
</evidence>
<protein>
    <recommendedName>
        <fullName evidence="5">Apple domain-containing protein</fullName>
    </recommendedName>
</protein>
<dbReference type="EMBL" id="JAFIMR010000056">
    <property type="protein sequence ID" value="KAI1853842.1"/>
    <property type="molecule type" value="Genomic_DNA"/>
</dbReference>
<sequence length="298" mass="30970">MANDHDAPEVLPSTYSDKYIGSPPVAQMDQHRPYDSSTTPAASTLYSESQQPKAWGTGEGYGHDQHQYVATAVTPAQAPSHYAYAEHVPEKKSNRICGLARSTLILLVILGVVVIAAAVGGGVGGTLAVQKAYAQGSSATTSSTTPAPTSSAVATASGEAAQTQSPSSTTSSASGTATSSSFISVPTYGQLALDCPNIDSQQREIKLGQQTWSFTLHCGQDYNGAVDILAMTVYNLDDCLRGCASYNRNSASSNCVGVEFSGNMASEVSANYGNCWLKNSTGKLGSKGNRYVGALLNT</sequence>
<reference evidence="3" key="1">
    <citation type="submission" date="2021-03" db="EMBL/GenBank/DDBJ databases">
        <title>Revisited historic fungal species revealed as producer of novel bioactive compounds through whole genome sequencing and comparative genomics.</title>
        <authorList>
            <person name="Vignolle G.A."/>
            <person name="Hochenegger N."/>
            <person name="Mach R.L."/>
            <person name="Mach-Aigner A.R."/>
            <person name="Javad Rahimi M."/>
            <person name="Salim K.A."/>
            <person name="Chan C.M."/>
            <person name="Lim L.B.L."/>
            <person name="Cai F."/>
            <person name="Druzhinina I.S."/>
            <person name="U'Ren J.M."/>
            <person name="Derntl C."/>
        </authorList>
    </citation>
    <scope>NUCLEOTIDE SEQUENCE</scope>
    <source>
        <strain evidence="3">TUCIM 5799</strain>
    </source>
</reference>
<feature type="region of interest" description="Disordered" evidence="1">
    <location>
        <begin position="1"/>
        <end position="61"/>
    </location>
</feature>